<keyword evidence="1" id="KW-0325">Glycoprotein</keyword>
<gene>
    <name evidence="2" type="ORF">M9458_026255</name>
</gene>
<organism evidence="2 3">
    <name type="scientific">Cirrhinus mrigala</name>
    <name type="common">Mrigala</name>
    <dbReference type="NCBI Taxonomy" id="683832"/>
    <lineage>
        <taxon>Eukaryota</taxon>
        <taxon>Metazoa</taxon>
        <taxon>Chordata</taxon>
        <taxon>Craniata</taxon>
        <taxon>Vertebrata</taxon>
        <taxon>Euteleostomi</taxon>
        <taxon>Actinopterygii</taxon>
        <taxon>Neopterygii</taxon>
        <taxon>Teleostei</taxon>
        <taxon>Ostariophysi</taxon>
        <taxon>Cypriniformes</taxon>
        <taxon>Cyprinidae</taxon>
        <taxon>Labeoninae</taxon>
        <taxon>Labeonini</taxon>
        <taxon>Cirrhinus</taxon>
    </lineage>
</organism>
<dbReference type="EMBL" id="JAMKFB020000013">
    <property type="protein sequence ID" value="KAL0177361.1"/>
    <property type="molecule type" value="Genomic_DNA"/>
</dbReference>
<keyword evidence="3" id="KW-1185">Reference proteome</keyword>
<proteinExistence type="predicted"/>
<dbReference type="SUPFAM" id="SSF47862">
    <property type="entry name" value="Saposin"/>
    <property type="match status" value="1"/>
</dbReference>
<reference evidence="2 3" key="1">
    <citation type="submission" date="2024-05" db="EMBL/GenBank/DDBJ databases">
        <title>Genome sequencing and assembly of Indian major carp, Cirrhinus mrigala (Hamilton, 1822).</title>
        <authorList>
            <person name="Mohindra V."/>
            <person name="Chowdhury L.M."/>
            <person name="Lal K."/>
            <person name="Jena J.K."/>
        </authorList>
    </citation>
    <scope>NUCLEOTIDE SEQUENCE [LARGE SCALE GENOMIC DNA]</scope>
    <source>
        <strain evidence="2">CM1030</strain>
        <tissue evidence="2">Blood</tissue>
    </source>
</reference>
<feature type="non-terminal residue" evidence="2">
    <location>
        <position position="111"/>
    </location>
</feature>
<evidence type="ECO:0000313" key="3">
    <source>
        <dbReference type="Proteomes" id="UP001529510"/>
    </source>
</evidence>
<evidence type="ECO:0000313" key="2">
    <source>
        <dbReference type="EMBL" id="KAL0177361.1"/>
    </source>
</evidence>
<dbReference type="AlphaFoldDB" id="A0ABD0PXM7"/>
<dbReference type="InterPro" id="IPR008373">
    <property type="entry name" value="Saposin"/>
</dbReference>
<evidence type="ECO:0000256" key="1">
    <source>
        <dbReference type="ARBA" id="ARBA00023180"/>
    </source>
</evidence>
<name>A0ABD0PXM7_CIRMR</name>
<dbReference type="InterPro" id="IPR011001">
    <property type="entry name" value="Saposin-like"/>
</dbReference>
<comment type="caution">
    <text evidence="2">The sequence shown here is derived from an EMBL/GenBank/DDBJ whole genome shotgun (WGS) entry which is preliminary data.</text>
</comment>
<protein>
    <recommendedName>
        <fullName evidence="4">Prosaposin</fullName>
    </recommendedName>
</protein>
<sequence>DDPGVVCGALGLCVSQQEALAKAQLMSNEIPKVDLNQRVNPFLLNIPQLLYPQEKTTKETPKQMGGDVCKDCVTFISDTQDEAKTNSSFINTLLARVESQCELLGPGMSDI</sequence>
<feature type="non-terminal residue" evidence="2">
    <location>
        <position position="1"/>
    </location>
</feature>
<accession>A0ABD0PXM7</accession>
<dbReference type="PRINTS" id="PR01797">
    <property type="entry name" value="SAPOSIN"/>
</dbReference>
<evidence type="ECO:0008006" key="4">
    <source>
        <dbReference type="Google" id="ProtNLM"/>
    </source>
</evidence>
<dbReference type="Gene3D" id="1.10.225.10">
    <property type="entry name" value="Saposin-like"/>
    <property type="match status" value="1"/>
</dbReference>
<dbReference type="Proteomes" id="UP001529510">
    <property type="component" value="Unassembled WGS sequence"/>
</dbReference>